<dbReference type="AlphaFoldDB" id="A0AAV7UZQ9"/>
<dbReference type="EMBL" id="JANPWB010000004">
    <property type="protein sequence ID" value="KAJ1194001.1"/>
    <property type="molecule type" value="Genomic_DNA"/>
</dbReference>
<evidence type="ECO:0000313" key="2">
    <source>
        <dbReference type="EMBL" id="KAJ1194001.1"/>
    </source>
</evidence>
<name>A0AAV7UZQ9_PLEWA</name>
<sequence>MLLVESRLTDSLNRRPALLSARKRRLTGTDEPKVHRTRCLHGQQVSGKHHERLRALSSPGKGLTAFSVSTHTASAIRRTCFFQKAQQPAQRRPAQPGSTFRGRVEAGRLQSTDREPLPLPAPPCRRCTTSDGSPRPEPFRQDNHWLPHTEDPLDPLAPSCRRHCTSSGSMK</sequence>
<organism evidence="2 3">
    <name type="scientific">Pleurodeles waltl</name>
    <name type="common">Iberian ribbed newt</name>
    <dbReference type="NCBI Taxonomy" id="8319"/>
    <lineage>
        <taxon>Eukaryota</taxon>
        <taxon>Metazoa</taxon>
        <taxon>Chordata</taxon>
        <taxon>Craniata</taxon>
        <taxon>Vertebrata</taxon>
        <taxon>Euteleostomi</taxon>
        <taxon>Amphibia</taxon>
        <taxon>Batrachia</taxon>
        <taxon>Caudata</taxon>
        <taxon>Salamandroidea</taxon>
        <taxon>Salamandridae</taxon>
        <taxon>Pleurodelinae</taxon>
        <taxon>Pleurodeles</taxon>
    </lineage>
</organism>
<accession>A0AAV7UZQ9</accession>
<feature type="region of interest" description="Disordered" evidence="1">
    <location>
        <begin position="83"/>
        <end position="171"/>
    </location>
</feature>
<gene>
    <name evidence="2" type="ORF">NDU88_003296</name>
</gene>
<dbReference type="Proteomes" id="UP001066276">
    <property type="component" value="Chromosome 2_2"/>
</dbReference>
<reference evidence="2" key="1">
    <citation type="journal article" date="2022" name="bioRxiv">
        <title>Sequencing and chromosome-scale assembly of the giantPleurodeles waltlgenome.</title>
        <authorList>
            <person name="Brown T."/>
            <person name="Elewa A."/>
            <person name="Iarovenko S."/>
            <person name="Subramanian E."/>
            <person name="Araus A.J."/>
            <person name="Petzold A."/>
            <person name="Susuki M."/>
            <person name="Suzuki K.-i.T."/>
            <person name="Hayashi T."/>
            <person name="Toyoda A."/>
            <person name="Oliveira C."/>
            <person name="Osipova E."/>
            <person name="Leigh N.D."/>
            <person name="Simon A."/>
            <person name="Yun M.H."/>
        </authorList>
    </citation>
    <scope>NUCLEOTIDE SEQUENCE</scope>
    <source>
        <strain evidence="2">20211129_DDA</strain>
        <tissue evidence="2">Liver</tissue>
    </source>
</reference>
<feature type="compositionally biased region" description="Low complexity" evidence="1">
    <location>
        <begin position="85"/>
        <end position="96"/>
    </location>
</feature>
<protein>
    <submittedName>
        <fullName evidence="2">Uncharacterized protein</fullName>
    </submittedName>
</protein>
<evidence type="ECO:0000313" key="3">
    <source>
        <dbReference type="Proteomes" id="UP001066276"/>
    </source>
</evidence>
<feature type="compositionally biased region" description="Basic and acidic residues" evidence="1">
    <location>
        <begin position="137"/>
        <end position="151"/>
    </location>
</feature>
<feature type="compositionally biased region" description="Basic and acidic residues" evidence="1">
    <location>
        <begin position="102"/>
        <end position="116"/>
    </location>
</feature>
<keyword evidence="3" id="KW-1185">Reference proteome</keyword>
<evidence type="ECO:0000256" key="1">
    <source>
        <dbReference type="SAM" id="MobiDB-lite"/>
    </source>
</evidence>
<proteinExistence type="predicted"/>
<comment type="caution">
    <text evidence="2">The sequence shown here is derived from an EMBL/GenBank/DDBJ whole genome shotgun (WGS) entry which is preliminary data.</text>
</comment>